<protein>
    <submittedName>
        <fullName evidence="9">PQ loop repeat protein</fullName>
    </submittedName>
</protein>
<dbReference type="PANTHER" id="PTHR16201:SF34">
    <property type="entry name" value="LYSOSOMAL AMINO ACID TRANSPORTER 1"/>
    <property type="match status" value="1"/>
</dbReference>
<keyword evidence="8" id="KW-1185">Reference proteome</keyword>
<dbReference type="InterPro" id="IPR006603">
    <property type="entry name" value="PQ-loop_rpt"/>
</dbReference>
<proteinExistence type="inferred from homology"/>
<dbReference type="WBParaSite" id="TASK_0000802901-mRNA-1">
    <property type="protein sequence ID" value="TASK_0000802901-mRNA-1"/>
    <property type="gene ID" value="TASK_0000802901"/>
</dbReference>
<evidence type="ECO:0000256" key="3">
    <source>
        <dbReference type="ARBA" id="ARBA00022989"/>
    </source>
</evidence>
<dbReference type="GO" id="GO:0015174">
    <property type="term" value="F:basic amino acid transmembrane transporter activity"/>
    <property type="evidence" value="ECO:0007669"/>
    <property type="project" value="TreeGrafter"/>
</dbReference>
<gene>
    <name evidence="7" type="ORF">TASK_LOCUS8030</name>
</gene>
<evidence type="ECO:0000256" key="6">
    <source>
        <dbReference type="SAM" id="Phobius"/>
    </source>
</evidence>
<evidence type="ECO:0000256" key="5">
    <source>
        <dbReference type="ARBA" id="ARBA00038039"/>
    </source>
</evidence>
<reference evidence="9" key="1">
    <citation type="submission" date="2016-04" db="UniProtKB">
        <authorList>
            <consortium name="WormBaseParasite"/>
        </authorList>
    </citation>
    <scope>IDENTIFICATION</scope>
</reference>
<dbReference type="AlphaFoldDB" id="A0A158R9Y5"/>
<dbReference type="InterPro" id="IPR051415">
    <property type="entry name" value="LAAT-1"/>
</dbReference>
<accession>A0A158R9Y5</accession>
<feature type="transmembrane region" description="Helical" evidence="6">
    <location>
        <begin position="159"/>
        <end position="183"/>
    </location>
</feature>
<evidence type="ECO:0000313" key="8">
    <source>
        <dbReference type="Proteomes" id="UP000282613"/>
    </source>
</evidence>
<evidence type="ECO:0000256" key="1">
    <source>
        <dbReference type="ARBA" id="ARBA00004141"/>
    </source>
</evidence>
<dbReference type="Proteomes" id="UP000282613">
    <property type="component" value="Unassembled WGS sequence"/>
</dbReference>
<dbReference type="PANTHER" id="PTHR16201">
    <property type="entry name" value="SEVEN TRANSMEMBRANE PROTEIN 1-RELATED"/>
    <property type="match status" value="1"/>
</dbReference>
<keyword evidence="4 6" id="KW-0472">Membrane</keyword>
<dbReference type="Gene3D" id="1.20.1280.290">
    <property type="match status" value="1"/>
</dbReference>
<keyword evidence="2 6" id="KW-0812">Transmembrane</keyword>
<evidence type="ECO:0000256" key="2">
    <source>
        <dbReference type="ARBA" id="ARBA00022692"/>
    </source>
</evidence>
<dbReference type="EMBL" id="UYRS01018717">
    <property type="protein sequence ID" value="VDK39442.1"/>
    <property type="molecule type" value="Genomic_DNA"/>
</dbReference>
<feature type="transmembrane region" description="Helical" evidence="6">
    <location>
        <begin position="42"/>
        <end position="64"/>
    </location>
</feature>
<evidence type="ECO:0000313" key="9">
    <source>
        <dbReference type="WBParaSite" id="TASK_0000802901-mRNA-1"/>
    </source>
</evidence>
<name>A0A158R9Y5_TAEAS</name>
<sequence length="184" mass="20324">MAFPGTLSLIRGEPTPIDANCTDGIQWIWVVFRQCAVSPQEIVAVTLGLLSTTIWVVFAVPQIVENCRKVGDTVNLVGCIFVHQLPLQTNVLIVGYVLGWISASIYISSRIPQILKNWRRGSTEGLSPVTFIFAIVGNVAYALQIFLTSVEPTFIIRALPWLFGSLGVVLFDLIVRFTLPFLFA</sequence>
<dbReference type="STRING" id="60517.A0A158R9Y5"/>
<dbReference type="Pfam" id="PF04193">
    <property type="entry name" value="PQ-loop"/>
    <property type="match status" value="1"/>
</dbReference>
<keyword evidence="3 6" id="KW-1133">Transmembrane helix</keyword>
<comment type="similarity">
    <text evidence="5">Belongs to the laat-1 family.</text>
</comment>
<reference evidence="7 8" key="2">
    <citation type="submission" date="2018-11" db="EMBL/GenBank/DDBJ databases">
        <authorList>
            <consortium name="Pathogen Informatics"/>
        </authorList>
    </citation>
    <scope>NUCLEOTIDE SEQUENCE [LARGE SCALE GENOMIC DNA]</scope>
</reference>
<comment type="subcellular location">
    <subcellularLocation>
        <location evidence="1">Membrane</location>
        <topology evidence="1">Multi-pass membrane protein</topology>
    </subcellularLocation>
</comment>
<evidence type="ECO:0000313" key="7">
    <source>
        <dbReference type="EMBL" id="VDK39442.1"/>
    </source>
</evidence>
<dbReference type="OrthoDB" id="8048523at2759"/>
<dbReference type="GO" id="GO:0016020">
    <property type="term" value="C:membrane"/>
    <property type="evidence" value="ECO:0007669"/>
    <property type="project" value="UniProtKB-SubCell"/>
</dbReference>
<feature type="transmembrane region" description="Helical" evidence="6">
    <location>
        <begin position="91"/>
        <end position="108"/>
    </location>
</feature>
<dbReference type="SMART" id="SM00679">
    <property type="entry name" value="CTNS"/>
    <property type="match status" value="1"/>
</dbReference>
<feature type="transmembrane region" description="Helical" evidence="6">
    <location>
        <begin position="129"/>
        <end position="147"/>
    </location>
</feature>
<organism evidence="9">
    <name type="scientific">Taenia asiatica</name>
    <name type="common">Asian tapeworm</name>
    <dbReference type="NCBI Taxonomy" id="60517"/>
    <lineage>
        <taxon>Eukaryota</taxon>
        <taxon>Metazoa</taxon>
        <taxon>Spiralia</taxon>
        <taxon>Lophotrochozoa</taxon>
        <taxon>Platyhelminthes</taxon>
        <taxon>Cestoda</taxon>
        <taxon>Eucestoda</taxon>
        <taxon>Cyclophyllidea</taxon>
        <taxon>Taeniidae</taxon>
        <taxon>Taenia</taxon>
    </lineage>
</organism>
<evidence type="ECO:0000256" key="4">
    <source>
        <dbReference type="ARBA" id="ARBA00023136"/>
    </source>
</evidence>